<feature type="disulfide bond" evidence="6">
    <location>
        <begin position="150"/>
        <end position="171"/>
    </location>
</feature>
<dbReference type="Proteomes" id="UP000242457">
    <property type="component" value="Unassembled WGS sequence"/>
</dbReference>
<feature type="transmembrane region" description="Helical" evidence="7">
    <location>
        <begin position="12"/>
        <end position="38"/>
    </location>
</feature>
<feature type="transmembrane region" description="Helical" evidence="7">
    <location>
        <begin position="85"/>
        <end position="111"/>
    </location>
</feature>
<evidence type="ECO:0000313" key="8">
    <source>
        <dbReference type="EMBL" id="PBC25367.1"/>
    </source>
</evidence>
<feature type="disulfide bond" evidence="6">
    <location>
        <begin position="149"/>
        <end position="192"/>
    </location>
</feature>
<evidence type="ECO:0000256" key="6">
    <source>
        <dbReference type="PIRSR" id="PIRSR002419-1"/>
    </source>
</evidence>
<dbReference type="EMBL" id="KZ288469">
    <property type="protein sequence ID" value="PBC25367.1"/>
    <property type="molecule type" value="Genomic_DNA"/>
</dbReference>
<reference evidence="8 9" key="1">
    <citation type="submission" date="2014-07" db="EMBL/GenBank/DDBJ databases">
        <title>Genomic and transcriptomic analysis on Apis cerana provide comprehensive insights into honey bee biology.</title>
        <authorList>
            <person name="Diao Q."/>
            <person name="Sun L."/>
            <person name="Zheng H."/>
            <person name="Zheng H."/>
            <person name="Xu S."/>
            <person name="Wang S."/>
            <person name="Zeng Z."/>
            <person name="Hu F."/>
            <person name="Su S."/>
            <person name="Wu J."/>
        </authorList>
    </citation>
    <scope>NUCLEOTIDE SEQUENCE [LARGE SCALE GENOMIC DNA]</scope>
    <source>
        <tissue evidence="8">Pupae without intestine</tissue>
    </source>
</reference>
<comment type="subcellular location">
    <subcellularLocation>
        <location evidence="1 7">Membrane</location>
        <topology evidence="1 7">Multi-pass membrane protein</topology>
    </subcellularLocation>
</comment>
<dbReference type="Gene3D" id="1.10.1450.10">
    <property type="entry name" value="Tetraspanin"/>
    <property type="match status" value="1"/>
</dbReference>
<dbReference type="STRING" id="94128.A0A2A3E0X8"/>
<keyword evidence="3 7" id="KW-0812">Transmembrane</keyword>
<feature type="transmembrane region" description="Helical" evidence="7">
    <location>
        <begin position="204"/>
        <end position="229"/>
    </location>
</feature>
<protein>
    <recommendedName>
        <fullName evidence="7">Tetraspanin</fullName>
    </recommendedName>
</protein>
<gene>
    <name evidence="8" type="ORF">APICC_03922</name>
</gene>
<evidence type="ECO:0000313" key="9">
    <source>
        <dbReference type="Proteomes" id="UP000242457"/>
    </source>
</evidence>
<sequence>MTKRLETVATMACMKTLLMLFNCVFWVFGILMMVIGIWVRIQLRDYIDVSAESSRTALLALASLGAILTLIATFACCCTTRGHPALLYLYGAFLAVVALLELAAGASIYAYRTNLNEKFDQDLNETMSVYGLDERKSANIDTMQSTLQCCGNRGYTDWLNMSPPKEISLSCCKVPINICDINDINNIYTQGCYTRVLHFINGNIGLVAGIAVGVAFFPLIGVFLACCLASNINKVKYEQVA</sequence>
<accession>A0A2A3E0X8</accession>
<name>A0A2A3E0X8_APICC</name>
<dbReference type="InterPro" id="IPR008952">
    <property type="entry name" value="Tetraspanin_EC2_sf"/>
</dbReference>
<evidence type="ECO:0000256" key="4">
    <source>
        <dbReference type="ARBA" id="ARBA00022989"/>
    </source>
</evidence>
<keyword evidence="6" id="KW-1015">Disulfide bond</keyword>
<evidence type="ECO:0000256" key="1">
    <source>
        <dbReference type="ARBA" id="ARBA00004141"/>
    </source>
</evidence>
<evidence type="ECO:0000256" key="3">
    <source>
        <dbReference type="ARBA" id="ARBA00022692"/>
    </source>
</evidence>
<dbReference type="InterPro" id="IPR000301">
    <property type="entry name" value="Tetraspanin_animals"/>
</dbReference>
<dbReference type="SUPFAM" id="SSF48652">
    <property type="entry name" value="Tetraspanin"/>
    <property type="match status" value="1"/>
</dbReference>
<evidence type="ECO:0000256" key="2">
    <source>
        <dbReference type="ARBA" id="ARBA00006840"/>
    </source>
</evidence>
<dbReference type="Pfam" id="PF00335">
    <property type="entry name" value="Tetraspanin"/>
    <property type="match status" value="1"/>
</dbReference>
<comment type="similarity">
    <text evidence="2 7">Belongs to the tetraspanin (TM4SF) family.</text>
</comment>
<proteinExistence type="inferred from homology"/>
<keyword evidence="9" id="KW-1185">Reference proteome</keyword>
<feature type="transmembrane region" description="Helical" evidence="7">
    <location>
        <begin position="58"/>
        <end position="78"/>
    </location>
</feature>
<dbReference type="PANTHER" id="PTHR19282">
    <property type="entry name" value="TETRASPANIN"/>
    <property type="match status" value="1"/>
</dbReference>
<dbReference type="InterPro" id="IPR018499">
    <property type="entry name" value="Tetraspanin/Peripherin"/>
</dbReference>
<dbReference type="PRINTS" id="PR00259">
    <property type="entry name" value="TMFOUR"/>
</dbReference>
<dbReference type="AlphaFoldDB" id="A0A2A3E0X8"/>
<dbReference type="GO" id="GO:0005886">
    <property type="term" value="C:plasma membrane"/>
    <property type="evidence" value="ECO:0007669"/>
    <property type="project" value="TreeGrafter"/>
</dbReference>
<dbReference type="PIRSF" id="PIRSF002419">
    <property type="entry name" value="Tetraspanin"/>
    <property type="match status" value="1"/>
</dbReference>
<dbReference type="OrthoDB" id="9972904at2759"/>
<evidence type="ECO:0000256" key="5">
    <source>
        <dbReference type="ARBA" id="ARBA00023136"/>
    </source>
</evidence>
<dbReference type="PANTHER" id="PTHR19282:SF252">
    <property type="entry name" value="TETRASPANIN"/>
    <property type="match status" value="1"/>
</dbReference>
<organism evidence="8 9">
    <name type="scientific">Apis cerana cerana</name>
    <name type="common">Oriental honeybee</name>
    <dbReference type="NCBI Taxonomy" id="94128"/>
    <lineage>
        <taxon>Eukaryota</taxon>
        <taxon>Metazoa</taxon>
        <taxon>Ecdysozoa</taxon>
        <taxon>Arthropoda</taxon>
        <taxon>Hexapoda</taxon>
        <taxon>Insecta</taxon>
        <taxon>Pterygota</taxon>
        <taxon>Neoptera</taxon>
        <taxon>Endopterygota</taxon>
        <taxon>Hymenoptera</taxon>
        <taxon>Apocrita</taxon>
        <taxon>Aculeata</taxon>
        <taxon>Apoidea</taxon>
        <taxon>Anthophila</taxon>
        <taxon>Apidae</taxon>
        <taxon>Apis</taxon>
    </lineage>
</organism>
<evidence type="ECO:0000256" key="7">
    <source>
        <dbReference type="RuleBase" id="RU361218"/>
    </source>
</evidence>
<keyword evidence="5 7" id="KW-0472">Membrane</keyword>
<keyword evidence="4 7" id="KW-1133">Transmembrane helix</keyword>